<dbReference type="InterPro" id="IPR035490">
    <property type="entry name" value="GlmS/FrlB_SIS"/>
</dbReference>
<dbReference type="GO" id="GO:0006487">
    <property type="term" value="P:protein N-linked glycosylation"/>
    <property type="evidence" value="ECO:0007669"/>
    <property type="project" value="TreeGrafter"/>
</dbReference>
<dbReference type="NCBIfam" id="NF001484">
    <property type="entry name" value="PRK00331.1"/>
    <property type="match status" value="1"/>
</dbReference>
<evidence type="ECO:0000313" key="12">
    <source>
        <dbReference type="Proteomes" id="UP000479300"/>
    </source>
</evidence>
<sequence>MCGIVGAVAQRDIAEILIEGLRRLEYRGYDSAGLAVVDNEKNMFRLREVGKVQVLADEVDKQPVLGGTGIAHTRWATHGEPNEKNAHPHVSDYIAVVHNGIIENYEELRVQLIALGYQFISDTDTEVIAHLVHWEQKQGGTLLEAIQRVIPRLRGAYGAVIMDSRDPGTIIAARSGSPLVIGLGVGENFLASDQLALLPVTRRFIFLEEGDIAEVTRRTVRIFNTQGKPVEREQIESNIQYDAGDKGIYRHYMQKEIYEQPMAIKSTLERRLSHGQVDLSELGPNAAKLLAKVEHIQIVACGTSYNAGMVSRYWFEALAGIPCDVEIASEFRYRKSARRSGSLLITLSQSGETADTLAALRLSKELGYLTSLTVCNVAGSSLVRESDFALMTKAGAEIGVASTKAFTTQLTVLLMLVAYLGRLKGVDAEQEQEIVHALHALPSRIEGMLSKDKIIEVLAEDFSDKHHALFLGRGDQYPIAVEGALKLKEISYIHAEAYAAGELKHGPLALIDADMPVIIVAPNNELLEKLKSNIEEVRARGGLLYVFADQDAGFTDSEGMKIIPLPHVEELIAPIFYTVPLQLLSYHVALIKGTDVDQPRNLAKSVTVE</sequence>
<dbReference type="RefSeq" id="WP_011144450.1">
    <property type="nucleotide sequence ID" value="NZ_CAWMTZ010000245.1"/>
</dbReference>
<dbReference type="Gene3D" id="3.40.50.10490">
    <property type="entry name" value="Glucose-6-phosphate isomerase like protein, domain 1"/>
    <property type="match status" value="2"/>
</dbReference>
<dbReference type="InterPro" id="IPR046348">
    <property type="entry name" value="SIS_dom_sf"/>
</dbReference>
<evidence type="ECO:0000256" key="7">
    <source>
        <dbReference type="ARBA" id="ARBA00022679"/>
    </source>
</evidence>
<dbReference type="FunFam" id="3.40.50.10490:FF:000001">
    <property type="entry name" value="Glutamine--fructose-6-phosphate aminotransferase [isomerizing]"/>
    <property type="match status" value="1"/>
</dbReference>
<comment type="subcellular location">
    <subcellularLocation>
        <location evidence="2 10">Cytoplasm</location>
    </subcellularLocation>
</comment>
<feature type="initiator methionine" description="Removed" evidence="10">
    <location>
        <position position="1"/>
    </location>
</feature>
<dbReference type="SMR" id="A0A6L9JVI0"/>
<keyword evidence="5 10" id="KW-0963">Cytoplasm</keyword>
<dbReference type="SUPFAM" id="SSF53697">
    <property type="entry name" value="SIS domain"/>
    <property type="match status" value="1"/>
</dbReference>
<dbReference type="GO" id="GO:0006002">
    <property type="term" value="P:fructose 6-phosphate metabolic process"/>
    <property type="evidence" value="ECO:0007669"/>
    <property type="project" value="TreeGrafter"/>
</dbReference>
<evidence type="ECO:0000256" key="6">
    <source>
        <dbReference type="ARBA" id="ARBA00022576"/>
    </source>
</evidence>
<evidence type="ECO:0000256" key="8">
    <source>
        <dbReference type="ARBA" id="ARBA00022737"/>
    </source>
</evidence>
<dbReference type="OMA" id="HLWQTHP"/>
<evidence type="ECO:0000313" key="11">
    <source>
        <dbReference type="EMBL" id="NDL40811.1"/>
    </source>
</evidence>
<comment type="caution">
    <text evidence="11">The sequence shown here is derived from an EMBL/GenBank/DDBJ whole genome shotgun (WGS) entry which is preliminary data.</text>
</comment>
<evidence type="ECO:0000256" key="10">
    <source>
        <dbReference type="HAMAP-Rule" id="MF_00164"/>
    </source>
</evidence>
<keyword evidence="8" id="KW-0677">Repeat</keyword>
<proteinExistence type="inferred from homology"/>
<dbReference type="GO" id="GO:0004360">
    <property type="term" value="F:glutamine-fructose-6-phosphate transaminase (isomerizing) activity"/>
    <property type="evidence" value="ECO:0007669"/>
    <property type="project" value="UniProtKB-UniRule"/>
</dbReference>
<dbReference type="GO" id="GO:0097367">
    <property type="term" value="F:carbohydrate derivative binding"/>
    <property type="evidence" value="ECO:0007669"/>
    <property type="project" value="InterPro"/>
</dbReference>
<dbReference type="GO" id="GO:0006047">
    <property type="term" value="P:UDP-N-acetylglucosamine metabolic process"/>
    <property type="evidence" value="ECO:0007669"/>
    <property type="project" value="TreeGrafter"/>
</dbReference>
<evidence type="ECO:0000256" key="1">
    <source>
        <dbReference type="ARBA" id="ARBA00001031"/>
    </source>
</evidence>
<dbReference type="FunFam" id="3.60.20.10:FF:000006">
    <property type="entry name" value="Glutamine--fructose-6-phosphate aminotransferase [isomerizing]"/>
    <property type="match status" value="1"/>
</dbReference>
<evidence type="ECO:0000256" key="9">
    <source>
        <dbReference type="ARBA" id="ARBA00022962"/>
    </source>
</evidence>
<dbReference type="PROSITE" id="PS51464">
    <property type="entry name" value="SIS"/>
    <property type="match status" value="2"/>
</dbReference>
<evidence type="ECO:0000256" key="3">
    <source>
        <dbReference type="ARBA" id="ARBA00012916"/>
    </source>
</evidence>
<feature type="active site" description="Nucleophile; for GATase activity" evidence="10">
    <location>
        <position position="2"/>
    </location>
</feature>
<keyword evidence="7 10" id="KW-0808">Transferase</keyword>
<dbReference type="NCBIfam" id="TIGR01135">
    <property type="entry name" value="glmS"/>
    <property type="match status" value="1"/>
</dbReference>
<feature type="active site" description="For Fru-6P isomerization activity" evidence="10">
    <location>
        <position position="604"/>
    </location>
</feature>
<dbReference type="CDD" id="cd05009">
    <property type="entry name" value="SIS_GlmS_GlmD_2"/>
    <property type="match status" value="1"/>
</dbReference>
<dbReference type="Proteomes" id="UP000479300">
    <property type="component" value="Unassembled WGS sequence"/>
</dbReference>
<dbReference type="Gene3D" id="3.60.20.10">
    <property type="entry name" value="Glutamine Phosphoribosylpyrophosphate, subunit 1, domain 1"/>
    <property type="match status" value="1"/>
</dbReference>
<comment type="function">
    <text evidence="10">Catalyzes the first step in hexosamine metabolism, converting fructose-6P into glucosamine-6P using glutamine as a nitrogen source.</text>
</comment>
<name>A0A6L9JVI0_PHOLM</name>
<dbReference type="GO" id="GO:0046349">
    <property type="term" value="P:amino sugar biosynthetic process"/>
    <property type="evidence" value="ECO:0007669"/>
    <property type="project" value="UniProtKB-ARBA"/>
</dbReference>
<dbReference type="GO" id="GO:0005975">
    <property type="term" value="P:carbohydrate metabolic process"/>
    <property type="evidence" value="ECO:0007669"/>
    <property type="project" value="UniProtKB-UniRule"/>
</dbReference>
<dbReference type="InterPro" id="IPR001347">
    <property type="entry name" value="SIS_dom"/>
</dbReference>
<dbReference type="CDD" id="cd05008">
    <property type="entry name" value="SIS_GlmS_GlmD_1"/>
    <property type="match status" value="1"/>
</dbReference>
<gene>
    <name evidence="10 11" type="primary">glmS</name>
    <name evidence="11" type="ORF">GPY51_19125</name>
</gene>
<evidence type="ECO:0000256" key="5">
    <source>
        <dbReference type="ARBA" id="ARBA00022490"/>
    </source>
</evidence>
<dbReference type="KEGG" id="plum:A4R40_00165"/>
<dbReference type="CDD" id="cd00714">
    <property type="entry name" value="GFAT"/>
    <property type="match status" value="1"/>
</dbReference>
<dbReference type="PANTHER" id="PTHR10937:SF0">
    <property type="entry name" value="GLUTAMINE--FRUCTOSE-6-PHOSPHATE TRANSAMINASE (ISOMERIZING)"/>
    <property type="match status" value="1"/>
</dbReference>
<dbReference type="Pfam" id="PF01380">
    <property type="entry name" value="SIS"/>
    <property type="match status" value="2"/>
</dbReference>
<dbReference type="InterPro" id="IPR017932">
    <property type="entry name" value="GATase_2_dom"/>
</dbReference>
<evidence type="ECO:0000256" key="4">
    <source>
        <dbReference type="ARBA" id="ARBA00016090"/>
    </source>
</evidence>
<dbReference type="InterPro" id="IPR005855">
    <property type="entry name" value="GFAT"/>
</dbReference>
<dbReference type="HAMAP" id="MF_00164">
    <property type="entry name" value="GlmS"/>
    <property type="match status" value="1"/>
</dbReference>
<reference evidence="11 12" key="1">
    <citation type="submission" date="2019-12" db="EMBL/GenBank/DDBJ databases">
        <title>Engineering Photorhabdus to improve their lethality against agricultural pests.</title>
        <authorList>
            <person name="Machado R.A.R."/>
        </authorList>
    </citation>
    <scope>NUCLEOTIDE SEQUENCE [LARGE SCALE GENOMIC DNA]</scope>
    <source>
        <strain evidence="11 12">EN01</strain>
    </source>
</reference>
<dbReference type="PANTHER" id="PTHR10937">
    <property type="entry name" value="GLUCOSAMINE--FRUCTOSE-6-PHOSPHATE AMINOTRANSFERASE, ISOMERIZING"/>
    <property type="match status" value="1"/>
</dbReference>
<dbReference type="FunFam" id="3.40.50.10490:FF:000002">
    <property type="entry name" value="Glutamine--fructose-6-phosphate aminotransferase [isomerizing]"/>
    <property type="match status" value="1"/>
</dbReference>
<dbReference type="AlphaFoldDB" id="A0A6L9JVI0"/>
<dbReference type="GeneID" id="48846337"/>
<keyword evidence="6 10" id="KW-0032">Aminotransferase</keyword>
<keyword evidence="9" id="KW-0315">Glutamine amidotransferase</keyword>
<dbReference type="EMBL" id="WSFA01000056">
    <property type="protein sequence ID" value="NDL40811.1"/>
    <property type="molecule type" value="Genomic_DNA"/>
</dbReference>
<evidence type="ECO:0000256" key="2">
    <source>
        <dbReference type="ARBA" id="ARBA00004496"/>
    </source>
</evidence>
<dbReference type="InterPro" id="IPR035466">
    <property type="entry name" value="GlmS/AgaS_SIS"/>
</dbReference>
<comment type="subunit">
    <text evidence="10">Homodimer.</text>
</comment>
<dbReference type="GO" id="GO:0005829">
    <property type="term" value="C:cytosol"/>
    <property type="evidence" value="ECO:0007669"/>
    <property type="project" value="TreeGrafter"/>
</dbReference>
<comment type="catalytic activity">
    <reaction evidence="1 10">
        <text>D-fructose 6-phosphate + L-glutamine = D-glucosamine 6-phosphate + L-glutamate</text>
        <dbReference type="Rhea" id="RHEA:13237"/>
        <dbReference type="ChEBI" id="CHEBI:29985"/>
        <dbReference type="ChEBI" id="CHEBI:58359"/>
        <dbReference type="ChEBI" id="CHEBI:58725"/>
        <dbReference type="ChEBI" id="CHEBI:61527"/>
        <dbReference type="EC" id="2.6.1.16"/>
    </reaction>
</comment>
<dbReference type="SUPFAM" id="SSF56235">
    <property type="entry name" value="N-terminal nucleophile aminohydrolases (Ntn hydrolases)"/>
    <property type="match status" value="1"/>
</dbReference>
<dbReference type="Pfam" id="PF13522">
    <property type="entry name" value="GATase_6"/>
    <property type="match status" value="1"/>
</dbReference>
<organism evidence="11 12">
    <name type="scientific">Photorhabdus laumondii subsp. laumondii</name>
    <name type="common">Photorhabdus luminescens subsp. laumondii</name>
    <dbReference type="NCBI Taxonomy" id="141679"/>
    <lineage>
        <taxon>Bacteria</taxon>
        <taxon>Pseudomonadati</taxon>
        <taxon>Pseudomonadota</taxon>
        <taxon>Gammaproteobacteria</taxon>
        <taxon>Enterobacterales</taxon>
        <taxon>Morganellaceae</taxon>
        <taxon>Photorhabdus</taxon>
    </lineage>
</organism>
<dbReference type="EC" id="2.6.1.16" evidence="3 10"/>
<dbReference type="PROSITE" id="PS51278">
    <property type="entry name" value="GATASE_TYPE_2"/>
    <property type="match status" value="1"/>
</dbReference>
<dbReference type="InterPro" id="IPR029055">
    <property type="entry name" value="Ntn_hydrolases_N"/>
</dbReference>
<protein>
    <recommendedName>
        <fullName evidence="4 10">Glutamine--fructose-6-phosphate aminotransferase [isomerizing]</fullName>
        <ecNumber evidence="3 10">2.6.1.16</ecNumber>
    </recommendedName>
    <alternativeName>
        <fullName evidence="10">D-fructose-6-phosphate amidotransferase</fullName>
    </alternativeName>
    <alternativeName>
        <fullName evidence="10">GFAT</fullName>
    </alternativeName>
    <alternativeName>
        <fullName evidence="10">Glucosamine-6-phosphate synthase</fullName>
    </alternativeName>
    <alternativeName>
        <fullName evidence="10">Hexosephosphate aminotransferase</fullName>
    </alternativeName>
    <alternativeName>
        <fullName evidence="10">L-glutamine--D-fructose-6-phosphate amidotransferase</fullName>
    </alternativeName>
</protein>
<dbReference type="InterPro" id="IPR047084">
    <property type="entry name" value="GFAT_N"/>
</dbReference>
<accession>A0A6L9JVI0</accession>